<dbReference type="InterPro" id="IPR058626">
    <property type="entry name" value="MdtA-like_b-barrel"/>
</dbReference>
<evidence type="ECO:0000256" key="3">
    <source>
        <dbReference type="SAM" id="MobiDB-lite"/>
    </source>
</evidence>
<dbReference type="PROSITE" id="PS51257">
    <property type="entry name" value="PROKAR_LIPOPROTEIN"/>
    <property type="match status" value="1"/>
</dbReference>
<dbReference type="PATRIC" id="fig|1212489.4.peg.2084"/>
<dbReference type="Gene3D" id="2.40.50.100">
    <property type="match status" value="1"/>
</dbReference>
<evidence type="ECO:0000256" key="1">
    <source>
        <dbReference type="ARBA" id="ARBA00004519"/>
    </source>
</evidence>
<dbReference type="Pfam" id="PF25944">
    <property type="entry name" value="Beta-barrel_RND"/>
    <property type="match status" value="1"/>
</dbReference>
<dbReference type="PANTHER" id="PTHR30158">
    <property type="entry name" value="ACRA/E-RELATED COMPONENT OF DRUG EFFLUX TRANSPORTER"/>
    <property type="match status" value="1"/>
</dbReference>
<dbReference type="NCBIfam" id="TIGR01730">
    <property type="entry name" value="RND_mfp"/>
    <property type="match status" value="1"/>
</dbReference>
<dbReference type="Pfam" id="PF25876">
    <property type="entry name" value="HH_MFP_RND"/>
    <property type="match status" value="1"/>
</dbReference>
<dbReference type="GO" id="GO:0022857">
    <property type="term" value="F:transmembrane transporter activity"/>
    <property type="evidence" value="ECO:0007669"/>
    <property type="project" value="InterPro"/>
</dbReference>
<dbReference type="InterPro" id="IPR058624">
    <property type="entry name" value="MdtA-like_HH"/>
</dbReference>
<dbReference type="InterPro" id="IPR006143">
    <property type="entry name" value="RND_pump_MFP"/>
</dbReference>
<evidence type="ECO:0000259" key="7">
    <source>
        <dbReference type="Pfam" id="PF25967"/>
    </source>
</evidence>
<feature type="domain" description="Multidrug resistance protein MdtA-like alpha-helical hairpin" evidence="4">
    <location>
        <begin position="104"/>
        <end position="173"/>
    </location>
</feature>
<dbReference type="OrthoDB" id="9800613at2"/>
<protein>
    <submittedName>
        <fullName evidence="8">Efflux protein</fullName>
    </submittedName>
</protein>
<dbReference type="Pfam" id="PF25967">
    <property type="entry name" value="RND-MFP_C"/>
    <property type="match status" value="1"/>
</dbReference>
<comment type="similarity">
    <text evidence="2">Belongs to the membrane fusion protein (MFP) (TC 8.A.1) family.</text>
</comment>
<evidence type="ECO:0000259" key="5">
    <source>
        <dbReference type="Pfam" id="PF25917"/>
    </source>
</evidence>
<dbReference type="FunFam" id="1.10.287.470:FF:000002">
    <property type="entry name" value="Efflux RND transporter periplasmic adaptor subunit"/>
    <property type="match status" value="1"/>
</dbReference>
<evidence type="ECO:0000259" key="4">
    <source>
        <dbReference type="Pfam" id="PF25876"/>
    </source>
</evidence>
<dbReference type="Gene3D" id="1.10.287.470">
    <property type="entry name" value="Helix hairpin bin"/>
    <property type="match status" value="1"/>
</dbReference>
<evidence type="ECO:0000256" key="2">
    <source>
        <dbReference type="ARBA" id="ARBA00009477"/>
    </source>
</evidence>
<feature type="domain" description="Multidrug resistance protein MdtA-like C-terminal permuted SH3" evidence="7">
    <location>
        <begin position="303"/>
        <end position="365"/>
    </location>
</feature>
<accession>A0A0W0SQI7</accession>
<keyword evidence="9" id="KW-1185">Reference proteome</keyword>
<dbReference type="Pfam" id="PF25917">
    <property type="entry name" value="BSH_RND"/>
    <property type="match status" value="1"/>
</dbReference>
<evidence type="ECO:0000313" key="8">
    <source>
        <dbReference type="EMBL" id="KTC85647.1"/>
    </source>
</evidence>
<evidence type="ECO:0000313" key="9">
    <source>
        <dbReference type="Proteomes" id="UP000054736"/>
    </source>
</evidence>
<feature type="domain" description="Multidrug resistance protein MdtA-like barrel-sandwich hybrid" evidence="5">
    <location>
        <begin position="63"/>
        <end position="206"/>
    </location>
</feature>
<proteinExistence type="inferred from homology"/>
<sequence>MEDKGRFMRFAFVFICSSLALVTSCSNEQSKMVKAAPEVGVVTLKTEKLTLTTELPGRTHAYRVAEVRPQVGGIILKRQFTEGSDVHAGQSLYQIDPATYQAAYKSAQAELAKAEANAEIGHLTVNRYKPLLGTHYVSRQIYDTAVATTKQNDAAIIAAKAALENAHINLLYTKVNSPITGRIGKSRVTEGALVTANQPTALASIQQLDPIYVDVTQSSTEFLRLKRELVKGSLTKGADSVAVQLFLEDGSIYSQKGTLQFSDVTVDEATGSITLRAIFPNQNLELLPGMFVRARIIEGVKDQAILAPQQGITRNARGEATALVVDAQGKVVMRKLVTGQAIRDKWVVVSGLNAGDKVVVTGQQKIRPGVVVTAVEAEDGSKNMAAGDKPEPSSQKSS</sequence>
<dbReference type="InterPro" id="IPR058627">
    <property type="entry name" value="MdtA-like_C"/>
</dbReference>
<organism evidence="8 9">
    <name type="scientific">Legionella drozanskii LLAP-1</name>
    <dbReference type="NCBI Taxonomy" id="1212489"/>
    <lineage>
        <taxon>Bacteria</taxon>
        <taxon>Pseudomonadati</taxon>
        <taxon>Pseudomonadota</taxon>
        <taxon>Gammaproteobacteria</taxon>
        <taxon>Legionellales</taxon>
        <taxon>Legionellaceae</taxon>
        <taxon>Legionella</taxon>
    </lineage>
</organism>
<dbReference type="RefSeq" id="WP_058496262.1">
    <property type="nucleotide sequence ID" value="NZ_CAAAIU010000005.1"/>
</dbReference>
<dbReference type="STRING" id="1212489.Ldro_1972"/>
<dbReference type="SUPFAM" id="SSF111369">
    <property type="entry name" value="HlyD-like secretion proteins"/>
    <property type="match status" value="1"/>
</dbReference>
<dbReference type="AlphaFoldDB" id="A0A0W0SQI7"/>
<gene>
    <name evidence="8" type="primary">lmxE</name>
    <name evidence="8" type="ORF">Ldro_1972</name>
</gene>
<dbReference type="InterPro" id="IPR058625">
    <property type="entry name" value="MdtA-like_BSH"/>
</dbReference>
<dbReference type="GO" id="GO:0046677">
    <property type="term" value="P:response to antibiotic"/>
    <property type="evidence" value="ECO:0007669"/>
    <property type="project" value="TreeGrafter"/>
</dbReference>
<dbReference type="Proteomes" id="UP000054736">
    <property type="component" value="Unassembled WGS sequence"/>
</dbReference>
<dbReference type="Gene3D" id="2.40.420.20">
    <property type="match status" value="1"/>
</dbReference>
<comment type="subcellular location">
    <subcellularLocation>
        <location evidence="1">Cell inner membrane</location>
        <topology evidence="1">Lipid-anchor</topology>
    </subcellularLocation>
</comment>
<evidence type="ECO:0000259" key="6">
    <source>
        <dbReference type="Pfam" id="PF25944"/>
    </source>
</evidence>
<feature type="domain" description="Multidrug resistance protein MdtA-like beta-barrel" evidence="6">
    <location>
        <begin position="210"/>
        <end position="299"/>
    </location>
</feature>
<dbReference type="PANTHER" id="PTHR30158:SF3">
    <property type="entry name" value="MULTIDRUG EFFLUX PUMP SUBUNIT ACRA-RELATED"/>
    <property type="match status" value="1"/>
</dbReference>
<name>A0A0W0SQI7_9GAMM</name>
<reference evidence="8 9" key="1">
    <citation type="submission" date="2015-11" db="EMBL/GenBank/DDBJ databases">
        <title>Genomic analysis of 38 Legionella species identifies large and diverse effector repertoires.</title>
        <authorList>
            <person name="Burstein D."/>
            <person name="Amaro F."/>
            <person name="Zusman T."/>
            <person name="Lifshitz Z."/>
            <person name="Cohen O."/>
            <person name="Gilbert J.A."/>
            <person name="Pupko T."/>
            <person name="Shuman H.A."/>
            <person name="Segal G."/>
        </authorList>
    </citation>
    <scope>NUCLEOTIDE SEQUENCE [LARGE SCALE GENOMIC DNA]</scope>
    <source>
        <strain evidence="8 9">ATCC 700990</strain>
    </source>
</reference>
<dbReference type="EMBL" id="LNXY01000027">
    <property type="protein sequence ID" value="KTC85647.1"/>
    <property type="molecule type" value="Genomic_DNA"/>
</dbReference>
<dbReference type="FunFam" id="2.40.420.20:FF:000001">
    <property type="entry name" value="Efflux RND transporter periplasmic adaptor subunit"/>
    <property type="match status" value="1"/>
</dbReference>
<dbReference type="GO" id="GO:0005886">
    <property type="term" value="C:plasma membrane"/>
    <property type="evidence" value="ECO:0007669"/>
    <property type="project" value="UniProtKB-SubCell"/>
</dbReference>
<dbReference type="Gene3D" id="2.40.30.170">
    <property type="match status" value="1"/>
</dbReference>
<feature type="region of interest" description="Disordered" evidence="3">
    <location>
        <begin position="377"/>
        <end position="398"/>
    </location>
</feature>
<comment type="caution">
    <text evidence="8">The sequence shown here is derived from an EMBL/GenBank/DDBJ whole genome shotgun (WGS) entry which is preliminary data.</text>
</comment>